<name>A0A2M4B5C3_9DIPT</name>
<accession>A0A2M4B5C3</accession>
<reference evidence="2" key="1">
    <citation type="submission" date="2018-01" db="EMBL/GenBank/DDBJ databases">
        <title>An insight into the sialome of Amazonian anophelines.</title>
        <authorList>
            <person name="Ribeiro J.M."/>
            <person name="Scarpassa V."/>
            <person name="Calvo E."/>
        </authorList>
    </citation>
    <scope>NUCLEOTIDE SEQUENCE</scope>
    <source>
        <tissue evidence="2">Salivary glands</tissue>
    </source>
</reference>
<protein>
    <submittedName>
        <fullName evidence="2">Putative secreted protein</fullName>
    </submittedName>
</protein>
<sequence>MCLRLRILLLFCHGQVYCIFLFQIKSLDLTSSCIGLICTPPGAGTNLCTDRMCAAPSLALAATVGCGPNLRC</sequence>
<evidence type="ECO:0000313" key="2">
    <source>
        <dbReference type="EMBL" id="MBW48008.1"/>
    </source>
</evidence>
<feature type="signal peptide" evidence="1">
    <location>
        <begin position="1"/>
        <end position="18"/>
    </location>
</feature>
<keyword evidence="1" id="KW-0732">Signal</keyword>
<proteinExistence type="predicted"/>
<feature type="chain" id="PRO_5014882546" evidence="1">
    <location>
        <begin position="19"/>
        <end position="72"/>
    </location>
</feature>
<dbReference type="AlphaFoldDB" id="A0A2M4B5C3"/>
<evidence type="ECO:0000256" key="1">
    <source>
        <dbReference type="SAM" id="SignalP"/>
    </source>
</evidence>
<organism evidence="2">
    <name type="scientific">Anopheles triannulatus</name>
    <dbReference type="NCBI Taxonomy" id="58253"/>
    <lineage>
        <taxon>Eukaryota</taxon>
        <taxon>Metazoa</taxon>
        <taxon>Ecdysozoa</taxon>
        <taxon>Arthropoda</taxon>
        <taxon>Hexapoda</taxon>
        <taxon>Insecta</taxon>
        <taxon>Pterygota</taxon>
        <taxon>Neoptera</taxon>
        <taxon>Endopterygota</taxon>
        <taxon>Diptera</taxon>
        <taxon>Nematocera</taxon>
        <taxon>Culicoidea</taxon>
        <taxon>Culicidae</taxon>
        <taxon>Anophelinae</taxon>
        <taxon>Anopheles</taxon>
    </lineage>
</organism>
<dbReference type="EMBL" id="GGFK01014687">
    <property type="protein sequence ID" value="MBW48008.1"/>
    <property type="molecule type" value="Transcribed_RNA"/>
</dbReference>